<dbReference type="Pfam" id="PF00491">
    <property type="entry name" value="Arginase"/>
    <property type="match status" value="1"/>
</dbReference>
<keyword evidence="8 10" id="KW-0464">Manganese</keyword>
<keyword evidence="5 13" id="KW-0056">Arginine metabolism</keyword>
<dbReference type="InterPro" id="IPR020855">
    <property type="entry name" value="Ureohydrolase_Mn_BS"/>
</dbReference>
<evidence type="ECO:0000256" key="9">
    <source>
        <dbReference type="ARBA" id="ARBA00047391"/>
    </source>
</evidence>
<gene>
    <name evidence="14" type="primary">ARGI2</name>
</gene>
<feature type="binding site" evidence="10">
    <location>
        <position position="155"/>
    </location>
    <ligand>
        <name>Mn(2+)</name>
        <dbReference type="ChEBI" id="CHEBI:29035"/>
        <label>1</label>
    </ligand>
</feature>
<evidence type="ECO:0000256" key="4">
    <source>
        <dbReference type="ARBA" id="ARBA00022436"/>
    </source>
</evidence>
<dbReference type="PANTHER" id="PTHR43782:SF3">
    <property type="entry name" value="ARGINASE"/>
    <property type="match status" value="1"/>
</dbReference>
<evidence type="ECO:0000256" key="5">
    <source>
        <dbReference type="ARBA" id="ARBA00022503"/>
    </source>
</evidence>
<evidence type="ECO:0000313" key="14">
    <source>
        <dbReference type="EMBL" id="ACO11535.1"/>
    </source>
</evidence>
<dbReference type="PROSITE" id="PS01053">
    <property type="entry name" value="ARGINASE_1"/>
    <property type="match status" value="1"/>
</dbReference>
<evidence type="ECO:0000256" key="7">
    <source>
        <dbReference type="ARBA" id="ARBA00022801"/>
    </source>
</evidence>
<dbReference type="SUPFAM" id="SSF52768">
    <property type="entry name" value="Arginase/deacetylase"/>
    <property type="match status" value="1"/>
</dbReference>
<dbReference type="EMBL" id="BT077111">
    <property type="protein sequence ID" value="ACO11535.1"/>
    <property type="molecule type" value="mRNA"/>
</dbReference>
<dbReference type="PANTHER" id="PTHR43782">
    <property type="entry name" value="ARGINASE"/>
    <property type="match status" value="1"/>
</dbReference>
<keyword evidence="7 12" id="KW-0378">Hydrolase</keyword>
<dbReference type="Gene3D" id="3.40.800.10">
    <property type="entry name" value="Ureohydrolase domain"/>
    <property type="match status" value="1"/>
</dbReference>
<comment type="cofactor">
    <cofactor evidence="10 13">
        <name>Mn(2+)</name>
        <dbReference type="ChEBI" id="CHEBI:29035"/>
    </cofactor>
    <text evidence="10 13">Binds 2 manganese ions per subunit.</text>
</comment>
<dbReference type="GO" id="GO:0004053">
    <property type="term" value="F:arginase activity"/>
    <property type="evidence" value="ECO:0007669"/>
    <property type="project" value="UniProtKB-EC"/>
</dbReference>
<accession>C1BR82</accession>
<organism evidence="14">
    <name type="scientific">Caligus rogercresseyi</name>
    <name type="common">Sea louse</name>
    <dbReference type="NCBI Taxonomy" id="217165"/>
    <lineage>
        <taxon>Eukaryota</taxon>
        <taxon>Metazoa</taxon>
        <taxon>Ecdysozoa</taxon>
        <taxon>Arthropoda</taxon>
        <taxon>Crustacea</taxon>
        <taxon>Multicrustacea</taxon>
        <taxon>Hexanauplia</taxon>
        <taxon>Copepoda</taxon>
        <taxon>Siphonostomatoida</taxon>
        <taxon>Caligidae</taxon>
        <taxon>Caligus</taxon>
    </lineage>
</organism>
<proteinExistence type="evidence at transcript level"/>
<evidence type="ECO:0000256" key="12">
    <source>
        <dbReference type="RuleBase" id="RU003684"/>
    </source>
</evidence>
<comment type="catalytic activity">
    <reaction evidence="9 13">
        <text>L-arginine + H2O = urea + L-ornithine</text>
        <dbReference type="Rhea" id="RHEA:20569"/>
        <dbReference type="ChEBI" id="CHEBI:15377"/>
        <dbReference type="ChEBI" id="CHEBI:16199"/>
        <dbReference type="ChEBI" id="CHEBI:32682"/>
        <dbReference type="ChEBI" id="CHEBI:46911"/>
        <dbReference type="EC" id="3.5.3.1"/>
    </reaction>
</comment>
<dbReference type="PIRSF" id="PIRSF036979">
    <property type="entry name" value="Arginase"/>
    <property type="match status" value="1"/>
</dbReference>
<dbReference type="PROSITE" id="PS51409">
    <property type="entry name" value="ARGINASE_2"/>
    <property type="match status" value="1"/>
</dbReference>
<evidence type="ECO:0000256" key="6">
    <source>
        <dbReference type="ARBA" id="ARBA00022723"/>
    </source>
</evidence>
<evidence type="ECO:0000256" key="2">
    <source>
        <dbReference type="ARBA" id="ARBA00012168"/>
    </source>
</evidence>
<dbReference type="UniPathway" id="UPA00158">
    <property type="reaction ID" value="UER00270"/>
</dbReference>
<dbReference type="GO" id="GO:0000050">
    <property type="term" value="P:urea cycle"/>
    <property type="evidence" value="ECO:0007669"/>
    <property type="project" value="UniProtKB-UniPathway"/>
</dbReference>
<dbReference type="PRINTS" id="PR00116">
    <property type="entry name" value="ARGINASE"/>
</dbReference>
<feature type="binding site" evidence="10">
    <location>
        <position position="153"/>
    </location>
    <ligand>
        <name>Mn(2+)</name>
        <dbReference type="ChEBI" id="CHEBI:29035"/>
        <label>1</label>
    </ligand>
</feature>
<evidence type="ECO:0000256" key="11">
    <source>
        <dbReference type="PROSITE-ProRule" id="PRU00742"/>
    </source>
</evidence>
<dbReference type="GO" id="GO:0005829">
    <property type="term" value="C:cytosol"/>
    <property type="evidence" value="ECO:0007669"/>
    <property type="project" value="TreeGrafter"/>
</dbReference>
<dbReference type="EC" id="3.5.3.1" evidence="2 13"/>
<dbReference type="AlphaFoldDB" id="C1BR82"/>
<dbReference type="GO" id="GO:0006525">
    <property type="term" value="P:arginine metabolic process"/>
    <property type="evidence" value="ECO:0007669"/>
    <property type="project" value="UniProtKB-KW"/>
</dbReference>
<comment type="similarity">
    <text evidence="11 12">Belongs to the arginase family.</text>
</comment>
<dbReference type="GO" id="GO:0005634">
    <property type="term" value="C:nucleus"/>
    <property type="evidence" value="ECO:0007669"/>
    <property type="project" value="TreeGrafter"/>
</dbReference>
<feature type="binding site" evidence="10">
    <location>
        <position position="265"/>
    </location>
    <ligand>
        <name>Mn(2+)</name>
        <dbReference type="ChEBI" id="CHEBI:29035"/>
        <label>1</label>
    </ligand>
</feature>
<evidence type="ECO:0000256" key="13">
    <source>
        <dbReference type="RuleBase" id="RU361159"/>
    </source>
</evidence>
<keyword evidence="6 10" id="KW-0479">Metal-binding</keyword>
<evidence type="ECO:0000256" key="10">
    <source>
        <dbReference type="PIRSR" id="PIRSR036979-1"/>
    </source>
</evidence>
<dbReference type="GO" id="GO:0030145">
    <property type="term" value="F:manganese ion binding"/>
    <property type="evidence" value="ECO:0007669"/>
    <property type="project" value="TreeGrafter"/>
</dbReference>
<evidence type="ECO:0000256" key="1">
    <source>
        <dbReference type="ARBA" id="ARBA00005098"/>
    </source>
</evidence>
<protein>
    <recommendedName>
        <fullName evidence="3 13">Arginase</fullName>
        <ecNumber evidence="2 13">3.5.3.1</ecNumber>
    </recommendedName>
</protein>
<sequence>MTGFGGQLFSKRIISSNRFLSLWKSNKEDFRSLHVGVIGASFEMGQPKNGVAKSPQLIIEEMNLLKKIENLGHTVDYRGILEHTTSKEVATGTGTALNRGNVHSFNKKLKNEVADALKANEFCITIGGDHSIGLGTVSGFTSVHPEGCLLWVDAHSDINTPHTSDSGNMHGMPVSYQLRELYEGFKDSDHSIDDWHKPRLSPERIAFIGLRSVDPGEEKILKDLNIEAYFMNDIDELGINEVIKRSLQRINPSGNRPLHVSFDIDSLDPLEAPATGTPVRGGLTLREGLRILYECHKSGSLKALDLVEVNSHLGNKEESLRTLTAAEHLIFSAFGHLLR</sequence>
<evidence type="ECO:0000256" key="3">
    <source>
        <dbReference type="ARBA" id="ARBA00018123"/>
    </source>
</evidence>
<name>C1BR82_CALRO</name>
<dbReference type="InterPro" id="IPR023696">
    <property type="entry name" value="Ureohydrolase_dom_sf"/>
</dbReference>
<comment type="pathway">
    <text evidence="1 13">Nitrogen metabolism; urea cycle; L-ornithine and urea from L-arginine: step 1/1.</text>
</comment>
<dbReference type="CDD" id="cd09989">
    <property type="entry name" value="Arginase"/>
    <property type="match status" value="1"/>
</dbReference>
<evidence type="ECO:0000256" key="8">
    <source>
        <dbReference type="ARBA" id="ARBA00023211"/>
    </source>
</evidence>
<feature type="binding site" evidence="10">
    <location>
        <position position="130"/>
    </location>
    <ligand>
        <name>Mn(2+)</name>
        <dbReference type="ChEBI" id="CHEBI:29035"/>
        <label>1</label>
    </ligand>
</feature>
<feature type="binding site" evidence="10">
    <location>
        <position position="263"/>
    </location>
    <ligand>
        <name>Mn(2+)</name>
        <dbReference type="ChEBI" id="CHEBI:29035"/>
        <label>1</label>
    </ligand>
</feature>
<dbReference type="FunFam" id="3.40.800.10:FF:000012">
    <property type="entry name" value="Arginase"/>
    <property type="match status" value="1"/>
</dbReference>
<dbReference type="NCBIfam" id="TIGR01229">
    <property type="entry name" value="rocF_arginase"/>
    <property type="match status" value="1"/>
</dbReference>
<reference evidence="14" key="1">
    <citation type="submission" date="2009-03" db="EMBL/GenBank/DDBJ databases">
        <title>Caligus rogercresseyi ESTs and full-length cDNAs.</title>
        <authorList>
            <person name="Yasuike M."/>
            <person name="von Schalburg K."/>
            <person name="Cooper G."/>
            <person name="Leong J."/>
            <person name="Jones S.R.M."/>
            <person name="Koop B.F."/>
        </authorList>
    </citation>
    <scope>NUCLEOTIDE SEQUENCE</scope>
    <source>
        <tissue evidence="14">Whole tissue</tissue>
    </source>
</reference>
<dbReference type="InterPro" id="IPR006035">
    <property type="entry name" value="Ureohydrolase"/>
</dbReference>
<dbReference type="InterPro" id="IPR014033">
    <property type="entry name" value="Arginase"/>
</dbReference>
<feature type="binding site" evidence="10">
    <location>
        <position position="157"/>
    </location>
    <ligand>
        <name>Mn(2+)</name>
        <dbReference type="ChEBI" id="CHEBI:29035"/>
        <label>1</label>
    </ligand>
</feature>
<keyword evidence="4 13" id="KW-0835">Urea cycle</keyword>